<keyword evidence="2" id="KW-1185">Reference proteome</keyword>
<sequence>MKITSLIFLIFLNSFLFSQEIQSELIGKFEAEMIEVKKETEYYVLIHRFEDGFFDSLLMIHEKGKGVQHYAGTGKWWTKGNQLFLEYHQPDSEDIILEELEFEILNDQEIRIISKDKERPKILRDYIEHKIEP</sequence>
<reference evidence="1 2" key="1">
    <citation type="submission" date="2024-06" db="EMBL/GenBank/DDBJ databases">
        <title>Genomic Encyclopedia of Type Strains, Phase IV (KMG-IV): sequencing the most valuable type-strain genomes for metagenomic binning, comparative biology and taxonomic classification.</title>
        <authorList>
            <person name="Goeker M."/>
        </authorList>
    </citation>
    <scope>NUCLEOTIDE SEQUENCE [LARGE SCALE GENOMIC DNA]</scope>
    <source>
        <strain evidence="1 2">DSM 29388</strain>
    </source>
</reference>
<dbReference type="EMBL" id="JBEPMO010000009">
    <property type="protein sequence ID" value="MET3732131.1"/>
    <property type="molecule type" value="Genomic_DNA"/>
</dbReference>
<proteinExistence type="predicted"/>
<evidence type="ECO:0000313" key="1">
    <source>
        <dbReference type="EMBL" id="MET3732131.1"/>
    </source>
</evidence>
<organism evidence="1 2">
    <name type="scientific">Moheibacter stercoris</name>
    <dbReference type="NCBI Taxonomy" id="1628251"/>
    <lineage>
        <taxon>Bacteria</taxon>
        <taxon>Pseudomonadati</taxon>
        <taxon>Bacteroidota</taxon>
        <taxon>Flavobacteriia</taxon>
        <taxon>Flavobacteriales</taxon>
        <taxon>Weeksellaceae</taxon>
        <taxon>Moheibacter</taxon>
    </lineage>
</organism>
<evidence type="ECO:0008006" key="3">
    <source>
        <dbReference type="Google" id="ProtNLM"/>
    </source>
</evidence>
<evidence type="ECO:0000313" key="2">
    <source>
        <dbReference type="Proteomes" id="UP001549146"/>
    </source>
</evidence>
<protein>
    <recommendedName>
        <fullName evidence="3">NlpE N-terminal domain-containing protein</fullName>
    </recommendedName>
</protein>
<accession>A0ABV2LU88</accession>
<name>A0ABV2LU88_9FLAO</name>
<comment type="caution">
    <text evidence="1">The sequence shown here is derived from an EMBL/GenBank/DDBJ whole genome shotgun (WGS) entry which is preliminary data.</text>
</comment>
<dbReference type="RefSeq" id="WP_354509051.1">
    <property type="nucleotide sequence ID" value="NZ_JBEPMO010000009.1"/>
</dbReference>
<gene>
    <name evidence="1" type="ORF">ABID46_001718</name>
</gene>
<dbReference type="Proteomes" id="UP001549146">
    <property type="component" value="Unassembled WGS sequence"/>
</dbReference>